<dbReference type="CDD" id="cd11304">
    <property type="entry name" value="Cadherin_repeat"/>
    <property type="match status" value="1"/>
</dbReference>
<evidence type="ECO:0000259" key="2">
    <source>
        <dbReference type="Pfam" id="PF04773"/>
    </source>
</evidence>
<keyword evidence="4" id="KW-1185">Reference proteome</keyword>
<dbReference type="NCBIfam" id="NF012211">
    <property type="entry name" value="tand_rpt_95"/>
    <property type="match status" value="3"/>
</dbReference>
<organism evidence="3 4">
    <name type="scientific">Roseovarius indicus</name>
    <dbReference type="NCBI Taxonomy" id="540747"/>
    <lineage>
        <taxon>Bacteria</taxon>
        <taxon>Pseudomonadati</taxon>
        <taxon>Pseudomonadota</taxon>
        <taxon>Alphaproteobacteria</taxon>
        <taxon>Rhodobacterales</taxon>
        <taxon>Roseobacteraceae</taxon>
        <taxon>Roseovarius</taxon>
    </lineage>
</organism>
<accession>A0A0T5P2A7</accession>
<dbReference type="PANTHER" id="PTHR38731">
    <property type="entry name" value="LIPL45-RELATED LIPOPROTEIN-RELATED"/>
    <property type="match status" value="1"/>
</dbReference>
<feature type="non-terminal residue" evidence="3">
    <location>
        <position position="701"/>
    </location>
</feature>
<feature type="region of interest" description="Disordered" evidence="1">
    <location>
        <begin position="667"/>
        <end position="701"/>
    </location>
</feature>
<feature type="domain" description="FecR protein" evidence="2">
    <location>
        <begin position="145"/>
        <end position="233"/>
    </location>
</feature>
<dbReference type="EMBL" id="LAXI01000025">
    <property type="protein sequence ID" value="KRS15244.1"/>
    <property type="molecule type" value="Genomic_DNA"/>
</dbReference>
<comment type="caution">
    <text evidence="3">The sequence shown here is derived from an EMBL/GenBank/DDBJ whole genome shotgun (WGS) entry which is preliminary data.</text>
</comment>
<dbReference type="RefSeq" id="WP_144435882.1">
    <property type="nucleotide sequence ID" value="NZ_LAXI01000025.1"/>
</dbReference>
<dbReference type="NCBIfam" id="TIGR01965">
    <property type="entry name" value="VCBS_repeat"/>
    <property type="match status" value="1"/>
</dbReference>
<dbReference type="Pfam" id="PF04773">
    <property type="entry name" value="FecR"/>
    <property type="match status" value="1"/>
</dbReference>
<dbReference type="AlphaFoldDB" id="A0A0T5P2A7"/>
<protein>
    <recommendedName>
        <fullName evidence="2">FecR protein domain-containing protein</fullName>
    </recommendedName>
</protein>
<evidence type="ECO:0000256" key="1">
    <source>
        <dbReference type="SAM" id="MobiDB-lite"/>
    </source>
</evidence>
<name>A0A0T5P2A7_9RHOB</name>
<feature type="compositionally biased region" description="Low complexity" evidence="1">
    <location>
        <begin position="325"/>
        <end position="335"/>
    </location>
</feature>
<dbReference type="InterPro" id="IPR006860">
    <property type="entry name" value="FecR"/>
</dbReference>
<evidence type="ECO:0000313" key="4">
    <source>
        <dbReference type="Proteomes" id="UP000051401"/>
    </source>
</evidence>
<dbReference type="InterPro" id="IPR010221">
    <property type="entry name" value="VCBS_dom"/>
</dbReference>
<dbReference type="Pfam" id="PF17963">
    <property type="entry name" value="Big_9"/>
    <property type="match status" value="3"/>
</dbReference>
<dbReference type="Proteomes" id="UP000051401">
    <property type="component" value="Unassembled WGS sequence"/>
</dbReference>
<proteinExistence type="predicted"/>
<evidence type="ECO:0000313" key="3">
    <source>
        <dbReference type="EMBL" id="KRS15244.1"/>
    </source>
</evidence>
<sequence length="701" mass="71862">MKRDFYLDGLELSQGNQGEDGLIIRADTDAQIVIPDPTWLFRAEFVREGQDLVLENETGPDIRIVDYFATSSPPDLATPEGARLTGPVVSRLAGPEAPGQYAQVGESARTDPIGQVETVSGTATVQRVDGTVETLTVGMKVFQNDVVRTDEGGKLSVTFVDGTMFTLASASRMVLDELVYTPEGDANSAAFSLVEGSFVFVAGQVAKTGDMEVNTPSATMGIRGTTVLVDIATIAGVVTVSASLTEDFDGSGAGVIELYDLDGNLITVITSVDSKWVIPLEGEAYEVERTAEDDASDAEIIADATNAFVNAYDRVAGGENFVELNSSSGNSGSTSDPEFDPGTDEGLDDGGVGGGPGGPEEGGSTGGGGTAAGETPTPTPPTDPTELDGNAAPVTADSVAEVPENGTVSGILEATDSDGDRLTFSIETPPEHGRVVLLETGEYVYEPDEGYTGEDSFTYEVSDGNGGTDTATVAITVAPVNDAPVADGLETGTDEDTPLEGAVTSSDIEGDPLSHAVVDGPAHGTVEMAPDGTFTYTPEADFAGEDSFTYEVSDGQGGTDTATVAITVAPVNDAPVADGLETGTDEDTPLEGAVTTSDLEDDPLSHAVVDGPAHGTVEMTPDGTFTYTPEADFAGADSFTYEVSDGQGGTDTATVAITVAPVNDAPVAEGLETSTDEDTPLEGAVTSSDIEGDPLTHAVVD</sequence>
<reference evidence="3 4" key="1">
    <citation type="submission" date="2015-04" db="EMBL/GenBank/DDBJ databases">
        <title>The draft genome sequence of Roseovarius indicus B108T.</title>
        <authorList>
            <person name="Li G."/>
            <person name="Lai Q."/>
            <person name="Shao Z."/>
            <person name="Yan P."/>
        </authorList>
    </citation>
    <scope>NUCLEOTIDE SEQUENCE [LARGE SCALE GENOMIC DNA]</scope>
    <source>
        <strain evidence="3 4">B108</strain>
    </source>
</reference>
<gene>
    <name evidence="3" type="ORF">XM52_25215</name>
</gene>
<dbReference type="Gene3D" id="2.60.40.3440">
    <property type="match status" value="3"/>
</dbReference>
<feature type="region of interest" description="Disordered" evidence="1">
    <location>
        <begin position="323"/>
        <end position="391"/>
    </location>
</feature>
<feature type="compositionally biased region" description="Gly residues" evidence="1">
    <location>
        <begin position="349"/>
        <end position="371"/>
    </location>
</feature>
<dbReference type="PATRIC" id="fig|540747.5.peg.3399"/>
<dbReference type="STRING" id="540747.SAMN04488031_1111"/>
<feature type="compositionally biased region" description="Acidic residues" evidence="1">
    <location>
        <begin position="337"/>
        <end position="348"/>
    </location>
</feature>